<dbReference type="Gene3D" id="3.40.50.720">
    <property type="entry name" value="NAD(P)-binding Rossmann-like Domain"/>
    <property type="match status" value="1"/>
</dbReference>
<proteinExistence type="inferred from homology"/>
<evidence type="ECO:0000313" key="4">
    <source>
        <dbReference type="Proteomes" id="UP001295740"/>
    </source>
</evidence>
<protein>
    <submittedName>
        <fullName evidence="3">Uu.00g137470.m01.CDS01</fullName>
    </submittedName>
</protein>
<comment type="similarity">
    <text evidence="1">Belongs to the saccharopine dehydrogenase family.</text>
</comment>
<accession>A0AAI8VPK5</accession>
<dbReference type="PANTHER" id="PTHR12286:SF5">
    <property type="entry name" value="SACCHAROPINE DEHYDROGENASE-LIKE OXIDOREDUCTASE"/>
    <property type="match status" value="1"/>
</dbReference>
<name>A0AAI8VPK5_9PEZI</name>
<dbReference type="GO" id="GO:0005811">
    <property type="term" value="C:lipid droplet"/>
    <property type="evidence" value="ECO:0007669"/>
    <property type="project" value="TreeGrafter"/>
</dbReference>
<evidence type="ECO:0000256" key="1">
    <source>
        <dbReference type="ARBA" id="ARBA00038048"/>
    </source>
</evidence>
<dbReference type="PANTHER" id="PTHR12286">
    <property type="entry name" value="SACCHAROPINE DEHYDROGENASE-LIKE OXIDOREDUCTASE"/>
    <property type="match status" value="1"/>
</dbReference>
<dbReference type="SUPFAM" id="SSF51735">
    <property type="entry name" value="NAD(P)-binding Rossmann-fold domains"/>
    <property type="match status" value="1"/>
</dbReference>
<dbReference type="EMBL" id="CAUWAG010000012">
    <property type="protein sequence ID" value="CAJ2508721.1"/>
    <property type="molecule type" value="Genomic_DNA"/>
</dbReference>
<evidence type="ECO:0000259" key="2">
    <source>
        <dbReference type="Pfam" id="PF03435"/>
    </source>
</evidence>
<feature type="domain" description="Saccharopine dehydrogenase NADP binding" evidence="2">
    <location>
        <begin position="13"/>
        <end position="115"/>
    </location>
</feature>
<gene>
    <name evidence="3" type="ORF">KHLLAP_LOCUS9189</name>
</gene>
<dbReference type="Pfam" id="PF03435">
    <property type="entry name" value="Sacchrp_dh_NADP"/>
    <property type="match status" value="1"/>
</dbReference>
<sequence length="325" mass="35615">MAAPKNSRKYDLVLVGASGYTGSLTAEYIVNYLPDDLKWVIVGRSEEKLESLAAVIKGMGAQRLQPAVEVVSFGDREEFHRLINSAKVCVTYWRIGEMVVEACAENSTDYIDCAGDTYLWHGFNKRYHEKAVTNEAALIQSCGIFTGPQDLLTWVAVRELVKRRSAKTKEVILSVIEASFVASAGSVESFIHQKGRGPEAVQASRDPWALSPVRGVSSSASTNLFGIRHDSTLGLLANSATGAPQDRAVIHKTWGLLQGTDKSYGDRFQYNEFDKVTSTKLAKRYLPPLSAGPDVEKTRDSPVKMEAVAVAEPGSGEKKKKKKKK</sequence>
<dbReference type="GO" id="GO:0005886">
    <property type="term" value="C:plasma membrane"/>
    <property type="evidence" value="ECO:0007669"/>
    <property type="project" value="TreeGrafter"/>
</dbReference>
<evidence type="ECO:0000313" key="3">
    <source>
        <dbReference type="EMBL" id="CAJ2508721.1"/>
    </source>
</evidence>
<dbReference type="AlphaFoldDB" id="A0AAI8VPK5"/>
<dbReference type="InterPro" id="IPR036291">
    <property type="entry name" value="NAD(P)-bd_dom_sf"/>
</dbReference>
<comment type="caution">
    <text evidence="3">The sequence shown here is derived from an EMBL/GenBank/DDBJ whole genome shotgun (WGS) entry which is preliminary data.</text>
</comment>
<dbReference type="InterPro" id="IPR005097">
    <property type="entry name" value="Sacchrp_dh_NADP-bd"/>
</dbReference>
<keyword evidence="4" id="KW-1185">Reference proteome</keyword>
<reference evidence="3" key="1">
    <citation type="submission" date="2023-10" db="EMBL/GenBank/DDBJ databases">
        <authorList>
            <person name="Hackl T."/>
        </authorList>
    </citation>
    <scope>NUCLEOTIDE SEQUENCE</scope>
</reference>
<organism evidence="3 4">
    <name type="scientific">Anthostomella pinea</name>
    <dbReference type="NCBI Taxonomy" id="933095"/>
    <lineage>
        <taxon>Eukaryota</taxon>
        <taxon>Fungi</taxon>
        <taxon>Dikarya</taxon>
        <taxon>Ascomycota</taxon>
        <taxon>Pezizomycotina</taxon>
        <taxon>Sordariomycetes</taxon>
        <taxon>Xylariomycetidae</taxon>
        <taxon>Xylariales</taxon>
        <taxon>Xylariaceae</taxon>
        <taxon>Anthostomella</taxon>
    </lineage>
</organism>
<dbReference type="Proteomes" id="UP001295740">
    <property type="component" value="Unassembled WGS sequence"/>
</dbReference>
<dbReference type="GO" id="GO:0005739">
    <property type="term" value="C:mitochondrion"/>
    <property type="evidence" value="ECO:0007669"/>
    <property type="project" value="TreeGrafter"/>
</dbReference>
<dbReference type="GO" id="GO:0009247">
    <property type="term" value="P:glycolipid biosynthetic process"/>
    <property type="evidence" value="ECO:0007669"/>
    <property type="project" value="TreeGrafter"/>
</dbReference>
<dbReference type="InterPro" id="IPR051276">
    <property type="entry name" value="Saccharopine_DH-like_oxidrdct"/>
</dbReference>